<proteinExistence type="predicted"/>
<evidence type="ECO:0000256" key="1">
    <source>
        <dbReference type="SAM" id="MobiDB-lite"/>
    </source>
</evidence>
<feature type="region of interest" description="Disordered" evidence="1">
    <location>
        <begin position="65"/>
        <end position="100"/>
    </location>
</feature>
<feature type="compositionally biased region" description="Acidic residues" evidence="1">
    <location>
        <begin position="73"/>
        <end position="95"/>
    </location>
</feature>
<protein>
    <submittedName>
        <fullName evidence="2">Uncharacterized protein</fullName>
    </submittedName>
</protein>
<sequence length="117" mass="13567">MTRAIIISSYHGPWPFISQETRSKVTRMQTAASLSDLFSLGFPTLRYLYIRRDVFRSTNARCYHAEQRQSRNDDDDDDNDDDDNDDEDDEDDDALNLEPMNVLSSNCCVLSYSWQSP</sequence>
<comment type="caution">
    <text evidence="2">The sequence shown here is derived from an EMBL/GenBank/DDBJ whole genome shotgun (WGS) entry which is preliminary data.</text>
</comment>
<reference evidence="2" key="1">
    <citation type="journal article" date="2020" name="G3 (Bethesda)">
        <title>High-Quality Assemblies for Three Invasive Social Wasps from the &lt;i&gt;Vespula&lt;/i&gt; Genus.</title>
        <authorList>
            <person name="Harrop T.W.R."/>
            <person name="Guhlin J."/>
            <person name="McLaughlin G.M."/>
            <person name="Permina E."/>
            <person name="Stockwell P."/>
            <person name="Gilligan J."/>
            <person name="Le Lec M.F."/>
            <person name="Gruber M.A.M."/>
            <person name="Quinn O."/>
            <person name="Lovegrove M."/>
            <person name="Duncan E.J."/>
            <person name="Remnant E.J."/>
            <person name="Van Eeckhoven J."/>
            <person name="Graham B."/>
            <person name="Knapp R.A."/>
            <person name="Langford K.W."/>
            <person name="Kronenberg Z."/>
            <person name="Press M.O."/>
            <person name="Eacker S.M."/>
            <person name="Wilson-Rankin E.E."/>
            <person name="Purcell J."/>
            <person name="Lester P.J."/>
            <person name="Dearden P.K."/>
        </authorList>
    </citation>
    <scope>NUCLEOTIDE SEQUENCE</scope>
    <source>
        <strain evidence="2">Volc-1</strain>
    </source>
</reference>
<dbReference type="Proteomes" id="UP000600918">
    <property type="component" value="Unassembled WGS sequence"/>
</dbReference>
<gene>
    <name evidence="2" type="ORF">H0235_016500</name>
</gene>
<evidence type="ECO:0000313" key="2">
    <source>
        <dbReference type="EMBL" id="KAF7396963.1"/>
    </source>
</evidence>
<dbReference type="EMBL" id="JACSDY010000020">
    <property type="protein sequence ID" value="KAF7396963.1"/>
    <property type="molecule type" value="Genomic_DNA"/>
</dbReference>
<keyword evidence="3" id="KW-1185">Reference proteome</keyword>
<organism evidence="2 3">
    <name type="scientific">Vespula pensylvanica</name>
    <name type="common">Western yellow jacket</name>
    <name type="synonym">Wasp</name>
    <dbReference type="NCBI Taxonomy" id="30213"/>
    <lineage>
        <taxon>Eukaryota</taxon>
        <taxon>Metazoa</taxon>
        <taxon>Ecdysozoa</taxon>
        <taxon>Arthropoda</taxon>
        <taxon>Hexapoda</taxon>
        <taxon>Insecta</taxon>
        <taxon>Pterygota</taxon>
        <taxon>Neoptera</taxon>
        <taxon>Endopterygota</taxon>
        <taxon>Hymenoptera</taxon>
        <taxon>Apocrita</taxon>
        <taxon>Aculeata</taxon>
        <taxon>Vespoidea</taxon>
        <taxon>Vespidae</taxon>
        <taxon>Vespinae</taxon>
        <taxon>Vespula</taxon>
    </lineage>
</organism>
<dbReference type="AlphaFoldDB" id="A0A834N789"/>
<evidence type="ECO:0000313" key="3">
    <source>
        <dbReference type="Proteomes" id="UP000600918"/>
    </source>
</evidence>
<name>A0A834N789_VESPE</name>
<accession>A0A834N789</accession>